<evidence type="ECO:0000313" key="1">
    <source>
        <dbReference type="EMBL" id="GAV70396.1"/>
    </source>
</evidence>
<sequence length="169" mass="19663">MQLLGQFMHQPKQSHLGSALRVLRYLKNDPCLGILMSSRSKMEFTTYCDADWGDCPMTRKSITSYCIERGDSLISWKTKKQSTISKSSAEAEYRSMAATICEVIWILSLQKDLNVKSLEPVKLFCDNKTTLHIIANPIYHERRKHIEIDCHMIKEKILKKHHQHSLYSY</sequence>
<dbReference type="PANTHER" id="PTHR11439">
    <property type="entry name" value="GAG-POL-RELATED RETROTRANSPOSON"/>
    <property type="match status" value="1"/>
</dbReference>
<dbReference type="InterPro" id="IPR043502">
    <property type="entry name" value="DNA/RNA_pol_sf"/>
</dbReference>
<dbReference type="InParanoid" id="A0A1Q3BQS2"/>
<comment type="caution">
    <text evidence="1">The sequence shown here is derived from an EMBL/GenBank/DDBJ whole genome shotgun (WGS) entry which is preliminary data.</text>
</comment>
<keyword evidence="2" id="KW-1185">Reference proteome</keyword>
<dbReference type="EMBL" id="BDDD01000802">
    <property type="protein sequence ID" value="GAV70396.1"/>
    <property type="molecule type" value="Genomic_DNA"/>
</dbReference>
<evidence type="ECO:0008006" key="3">
    <source>
        <dbReference type="Google" id="ProtNLM"/>
    </source>
</evidence>
<reference evidence="2" key="1">
    <citation type="submission" date="2016-04" db="EMBL/GenBank/DDBJ databases">
        <title>Cephalotus genome sequencing.</title>
        <authorList>
            <person name="Fukushima K."/>
            <person name="Hasebe M."/>
            <person name="Fang X."/>
        </authorList>
    </citation>
    <scope>NUCLEOTIDE SEQUENCE [LARGE SCALE GENOMIC DNA]</scope>
    <source>
        <strain evidence="2">cv. St1</strain>
    </source>
</reference>
<dbReference type="Proteomes" id="UP000187406">
    <property type="component" value="Unassembled WGS sequence"/>
</dbReference>
<dbReference type="SUPFAM" id="SSF56672">
    <property type="entry name" value="DNA/RNA polymerases"/>
    <property type="match status" value="1"/>
</dbReference>
<name>A0A1Q3BQS2_CEPFO</name>
<proteinExistence type="predicted"/>
<dbReference type="PANTHER" id="PTHR11439:SF511">
    <property type="match status" value="1"/>
</dbReference>
<accession>A0A1Q3BQS2</accession>
<gene>
    <name evidence="1" type="ORF">CFOL_v3_13894</name>
</gene>
<evidence type="ECO:0000313" key="2">
    <source>
        <dbReference type="Proteomes" id="UP000187406"/>
    </source>
</evidence>
<protein>
    <recommendedName>
        <fullName evidence="3">Copia protein</fullName>
    </recommendedName>
</protein>
<organism evidence="1 2">
    <name type="scientific">Cephalotus follicularis</name>
    <name type="common">Albany pitcher plant</name>
    <dbReference type="NCBI Taxonomy" id="3775"/>
    <lineage>
        <taxon>Eukaryota</taxon>
        <taxon>Viridiplantae</taxon>
        <taxon>Streptophyta</taxon>
        <taxon>Embryophyta</taxon>
        <taxon>Tracheophyta</taxon>
        <taxon>Spermatophyta</taxon>
        <taxon>Magnoliopsida</taxon>
        <taxon>eudicotyledons</taxon>
        <taxon>Gunneridae</taxon>
        <taxon>Pentapetalae</taxon>
        <taxon>rosids</taxon>
        <taxon>fabids</taxon>
        <taxon>Oxalidales</taxon>
        <taxon>Cephalotaceae</taxon>
        <taxon>Cephalotus</taxon>
    </lineage>
</organism>
<dbReference type="AlphaFoldDB" id="A0A1Q3BQS2"/>
<dbReference type="OrthoDB" id="414945at2759"/>
<dbReference type="CDD" id="cd09272">
    <property type="entry name" value="RNase_HI_RT_Ty1"/>
    <property type="match status" value="1"/>
</dbReference>